<feature type="region of interest" description="Disordered" evidence="1">
    <location>
        <begin position="84"/>
        <end position="165"/>
    </location>
</feature>
<feature type="compositionally biased region" description="Low complexity" evidence="1">
    <location>
        <begin position="86"/>
        <end position="101"/>
    </location>
</feature>
<reference evidence="4 5" key="1">
    <citation type="submission" date="2012-08" db="EMBL/GenBank/DDBJ databases">
        <title>The Genome Sequence of Slackia piriformis YIT 12062.</title>
        <authorList>
            <consortium name="The Broad Institute Genome Sequencing Platform"/>
            <person name="Earl A."/>
            <person name="Ward D."/>
            <person name="Feldgarden M."/>
            <person name="Gevers D."/>
            <person name="Morotomi M."/>
            <person name="Walker B."/>
            <person name="Young S.K."/>
            <person name="Zeng Q."/>
            <person name="Gargeya S."/>
            <person name="Fitzgerald M."/>
            <person name="Haas B."/>
            <person name="Abouelleil A."/>
            <person name="Alvarado L."/>
            <person name="Arachchi H.M."/>
            <person name="Berlin A.M."/>
            <person name="Chapman S.B."/>
            <person name="Goldberg J."/>
            <person name="Griggs A."/>
            <person name="Gujja S."/>
            <person name="Hansen M."/>
            <person name="Howarth C."/>
            <person name="Imamovic A."/>
            <person name="Larimer J."/>
            <person name="McCowen C."/>
            <person name="Montmayeur A."/>
            <person name="Murphy C."/>
            <person name="Neiman D."/>
            <person name="Pearson M."/>
            <person name="Priest M."/>
            <person name="Roberts A."/>
            <person name="Saif S."/>
            <person name="Shea T."/>
            <person name="Sisk P."/>
            <person name="Sykes S."/>
            <person name="Wortman J."/>
            <person name="Nusbaum C."/>
            <person name="Birren B."/>
        </authorList>
    </citation>
    <scope>NUCLEOTIDE SEQUENCE [LARGE SCALE GENOMIC DNA]</scope>
    <source>
        <strain evidence="4 5">YIT 12062</strain>
    </source>
</reference>
<dbReference type="Pfam" id="PF14478">
    <property type="entry name" value="DUF4430"/>
    <property type="match status" value="1"/>
</dbReference>
<proteinExistence type="predicted"/>
<dbReference type="PATRIC" id="fig|742818.3.peg.527"/>
<dbReference type="AlphaFoldDB" id="K0YKP0"/>
<dbReference type="InParanoid" id="K0YKP0"/>
<dbReference type="Proteomes" id="UP000006069">
    <property type="component" value="Unassembled WGS sequence"/>
</dbReference>
<organism evidence="4 5">
    <name type="scientific">Slackia piriformis YIT 12062</name>
    <dbReference type="NCBI Taxonomy" id="742818"/>
    <lineage>
        <taxon>Bacteria</taxon>
        <taxon>Bacillati</taxon>
        <taxon>Actinomycetota</taxon>
        <taxon>Coriobacteriia</taxon>
        <taxon>Eggerthellales</taxon>
        <taxon>Eggerthellaceae</taxon>
        <taxon>Slackia</taxon>
    </lineage>
</organism>
<comment type="caution">
    <text evidence="4">The sequence shown here is derived from an EMBL/GenBank/DDBJ whole genome shotgun (WGS) entry which is preliminary data.</text>
</comment>
<dbReference type="EMBL" id="ADMD01000002">
    <property type="protein sequence ID" value="EJZ84172.1"/>
    <property type="molecule type" value="Genomic_DNA"/>
</dbReference>
<evidence type="ECO:0000256" key="2">
    <source>
        <dbReference type="SAM" id="Phobius"/>
    </source>
</evidence>
<dbReference type="OrthoDB" id="9004184at2"/>
<keyword evidence="5" id="KW-1185">Reference proteome</keyword>
<gene>
    <name evidence="4" type="ORF">HMPREF9451_00481</name>
</gene>
<evidence type="ECO:0000256" key="1">
    <source>
        <dbReference type="SAM" id="MobiDB-lite"/>
    </source>
</evidence>
<dbReference type="InterPro" id="IPR027954">
    <property type="entry name" value="Transcobalamin-like_C"/>
</dbReference>
<dbReference type="Gene3D" id="2.170.130.30">
    <property type="match status" value="1"/>
</dbReference>
<feature type="compositionally biased region" description="Polar residues" evidence="1">
    <location>
        <begin position="121"/>
        <end position="140"/>
    </location>
</feature>
<dbReference type="HOGENOM" id="CLU_1019020_0_0_11"/>
<feature type="region of interest" description="Disordered" evidence="1">
    <location>
        <begin position="1"/>
        <end position="24"/>
    </location>
</feature>
<accession>K0YKP0</accession>
<name>K0YKP0_9ACTN</name>
<keyword evidence="2" id="KW-1133">Transmembrane helix</keyword>
<protein>
    <recommendedName>
        <fullName evidence="3">Transcobalamin-like C-terminal domain-containing protein</fullName>
    </recommendedName>
</protein>
<feature type="domain" description="Transcobalamin-like C-terminal" evidence="3">
    <location>
        <begin position="196"/>
        <end position="268"/>
    </location>
</feature>
<evidence type="ECO:0000313" key="5">
    <source>
        <dbReference type="Proteomes" id="UP000006069"/>
    </source>
</evidence>
<keyword evidence="2" id="KW-0812">Transmembrane</keyword>
<feature type="transmembrane region" description="Helical" evidence="2">
    <location>
        <begin position="46"/>
        <end position="68"/>
    </location>
</feature>
<keyword evidence="2" id="KW-0472">Membrane</keyword>
<feature type="compositionally biased region" description="Acidic residues" evidence="1">
    <location>
        <begin position="102"/>
        <end position="115"/>
    </location>
</feature>
<sequence>MSDEKKSILESGGASASSSDKTARIAPGLSAAAPAAKKPLTNTQRVVMAIVSVVAVAIIAVSASFLFVPGEEAFDHADLFKTTQQASSDGEAAASSEPASDSSEDSDEASSDDGTGEASGASGQEVSEASEVVQTGTETVVASHAGDQTASAGASSPSAPVPESNRDVVTITVSVTSATVGNPVSAGPMQFTFERGATALDALVATGLSVNASSSPFGGSYVSAIGGLAEDTSKGAWGWKYSVNGVDPQMSSGLYTLGDGDVVAWRYVTDING</sequence>
<evidence type="ECO:0000259" key="3">
    <source>
        <dbReference type="Pfam" id="PF14478"/>
    </source>
</evidence>
<dbReference type="RefSeq" id="WP_009138710.1">
    <property type="nucleotide sequence ID" value="NZ_JH815198.1"/>
</dbReference>
<evidence type="ECO:0000313" key="4">
    <source>
        <dbReference type="EMBL" id="EJZ84172.1"/>
    </source>
</evidence>